<evidence type="ECO:0000313" key="2">
    <source>
        <dbReference type="EMBL" id="PHH63311.1"/>
    </source>
</evidence>
<gene>
    <name evidence="2" type="ORF">CDD81_6085</name>
</gene>
<feature type="compositionally biased region" description="Basic residues" evidence="1">
    <location>
        <begin position="90"/>
        <end position="103"/>
    </location>
</feature>
<dbReference type="AlphaFoldDB" id="A0A2C5Y8V1"/>
<accession>A0A2C5Y8V1</accession>
<comment type="caution">
    <text evidence="2">The sequence shown here is derived from an EMBL/GenBank/DDBJ whole genome shotgun (WGS) entry which is preliminary data.</text>
</comment>
<keyword evidence="3" id="KW-1185">Reference proteome</keyword>
<name>A0A2C5Y8V1_9HYPO</name>
<evidence type="ECO:0000256" key="1">
    <source>
        <dbReference type="SAM" id="MobiDB-lite"/>
    </source>
</evidence>
<organism evidence="2 3">
    <name type="scientific">Ophiocordyceps australis</name>
    <dbReference type="NCBI Taxonomy" id="1399860"/>
    <lineage>
        <taxon>Eukaryota</taxon>
        <taxon>Fungi</taxon>
        <taxon>Dikarya</taxon>
        <taxon>Ascomycota</taxon>
        <taxon>Pezizomycotina</taxon>
        <taxon>Sordariomycetes</taxon>
        <taxon>Hypocreomycetidae</taxon>
        <taxon>Hypocreales</taxon>
        <taxon>Ophiocordycipitaceae</taxon>
        <taxon>Ophiocordyceps</taxon>
    </lineage>
</organism>
<dbReference type="EMBL" id="NJET01000052">
    <property type="protein sequence ID" value="PHH63311.1"/>
    <property type="molecule type" value="Genomic_DNA"/>
</dbReference>
<sequence>MAGQPEAAASLRTFRALGRKLRSQIVARALVAWRRGAGNPGASSCQVEEGRRRRCLGRGATQVADDPVDRHLGGGCEGRRGAAVSWSTREKKRRRGRRRRRCSSSRDSAAAAGGEGVAVAAATAGETVAAATAAATAGETVAAATASRNQTSGAIRARHLNHLHYLPASRYMTPARGLRLAT</sequence>
<protein>
    <submittedName>
        <fullName evidence="2">Uncharacterized protein</fullName>
    </submittedName>
</protein>
<feature type="compositionally biased region" description="Basic and acidic residues" evidence="1">
    <location>
        <begin position="67"/>
        <end position="80"/>
    </location>
</feature>
<reference evidence="2 3" key="1">
    <citation type="submission" date="2017-06" db="EMBL/GenBank/DDBJ databases">
        <title>Ant-infecting Ophiocordyceps genomes reveal a high diversity of potential behavioral manipulation genes and a possible major role for enterotoxins.</title>
        <authorList>
            <person name="De Bekker C."/>
            <person name="Evans H.C."/>
            <person name="Brachmann A."/>
            <person name="Hughes D.P."/>
        </authorList>
    </citation>
    <scope>NUCLEOTIDE SEQUENCE [LARGE SCALE GENOMIC DNA]</scope>
    <source>
        <strain evidence="2 3">Map64</strain>
    </source>
</reference>
<feature type="compositionally biased region" description="Low complexity" evidence="1">
    <location>
        <begin position="105"/>
        <end position="115"/>
    </location>
</feature>
<feature type="region of interest" description="Disordered" evidence="1">
    <location>
        <begin position="66"/>
        <end position="115"/>
    </location>
</feature>
<dbReference type="Proteomes" id="UP000226192">
    <property type="component" value="Unassembled WGS sequence"/>
</dbReference>
<proteinExistence type="predicted"/>
<evidence type="ECO:0000313" key="3">
    <source>
        <dbReference type="Proteomes" id="UP000226192"/>
    </source>
</evidence>